<sequence>MLYNYQLSEEAEYDIYESYLWYEKQSQGLGEDFLESIEAAERAIIQNPETYPICYKKIVRSFVVNRFPYLVLYILENKDINVMAVFNTNQHPRQWKKRIQ</sequence>
<dbReference type="RefSeq" id="WP_111613343.1">
    <property type="nucleotide sequence ID" value="NZ_QLLK01000017.1"/>
</dbReference>
<comment type="caution">
    <text evidence="2">The sequence shown here is derived from an EMBL/GenBank/DDBJ whole genome shotgun (WGS) entry which is preliminary data.</text>
</comment>
<dbReference type="Pfam" id="PF05016">
    <property type="entry name" value="ParE_toxin"/>
    <property type="match status" value="1"/>
</dbReference>
<protein>
    <submittedName>
        <fullName evidence="2">ParE-like toxin of type II ParDE toxin-antitoxin system</fullName>
    </submittedName>
</protein>
<evidence type="ECO:0000256" key="1">
    <source>
        <dbReference type="ARBA" id="ARBA00022649"/>
    </source>
</evidence>
<gene>
    <name evidence="2" type="ORF">LV83_04041</name>
</gene>
<dbReference type="AlphaFoldDB" id="A0A327NWG2"/>
<name>A0A327NWG2_9BACT</name>
<dbReference type="EMBL" id="QLLK01000017">
    <property type="protein sequence ID" value="RAI84418.1"/>
    <property type="molecule type" value="Genomic_DNA"/>
</dbReference>
<keyword evidence="1" id="KW-1277">Toxin-antitoxin system</keyword>
<organism evidence="2 3">
    <name type="scientific">Algoriphagus yeomjeoni</name>
    <dbReference type="NCBI Taxonomy" id="291403"/>
    <lineage>
        <taxon>Bacteria</taxon>
        <taxon>Pseudomonadati</taxon>
        <taxon>Bacteroidota</taxon>
        <taxon>Cytophagia</taxon>
        <taxon>Cytophagales</taxon>
        <taxon>Cyclobacteriaceae</taxon>
        <taxon>Algoriphagus</taxon>
    </lineage>
</organism>
<evidence type="ECO:0000313" key="3">
    <source>
        <dbReference type="Proteomes" id="UP000249610"/>
    </source>
</evidence>
<dbReference type="OrthoDB" id="595476at2"/>
<accession>A0A327NWG2</accession>
<keyword evidence="3" id="KW-1185">Reference proteome</keyword>
<proteinExistence type="predicted"/>
<dbReference type="Gene3D" id="3.30.2310.20">
    <property type="entry name" value="RelE-like"/>
    <property type="match status" value="1"/>
</dbReference>
<reference evidence="2 3" key="1">
    <citation type="submission" date="2018-06" db="EMBL/GenBank/DDBJ databases">
        <title>Genomic Encyclopedia of Archaeal and Bacterial Type Strains, Phase II (KMG-II): from individual species to whole genera.</title>
        <authorList>
            <person name="Goeker M."/>
        </authorList>
    </citation>
    <scope>NUCLEOTIDE SEQUENCE [LARGE SCALE GENOMIC DNA]</scope>
    <source>
        <strain evidence="2 3">DSM 23446</strain>
    </source>
</reference>
<dbReference type="InterPro" id="IPR007712">
    <property type="entry name" value="RelE/ParE_toxin"/>
</dbReference>
<evidence type="ECO:0000313" key="2">
    <source>
        <dbReference type="EMBL" id="RAI84418.1"/>
    </source>
</evidence>
<dbReference type="Proteomes" id="UP000249610">
    <property type="component" value="Unassembled WGS sequence"/>
</dbReference>
<dbReference type="InterPro" id="IPR035093">
    <property type="entry name" value="RelE/ParE_toxin_dom_sf"/>
</dbReference>